<evidence type="ECO:0000313" key="4">
    <source>
        <dbReference type="Proteomes" id="UP000061569"/>
    </source>
</evidence>
<evidence type="ECO:0000256" key="1">
    <source>
        <dbReference type="SAM" id="MobiDB-lite"/>
    </source>
</evidence>
<reference evidence="3 4" key="1">
    <citation type="submission" date="2015-11" db="EMBL/GenBank/DDBJ databases">
        <title>Genome sequences of Lysobacter enzymogenes strain C3 and Lysobacter antibioticus ATCC 29479.</title>
        <authorList>
            <person name="Kobayashi D.Y."/>
        </authorList>
    </citation>
    <scope>NUCLEOTIDE SEQUENCE [LARGE SCALE GENOMIC DNA]</scope>
    <source>
        <strain evidence="3 4">C3</strain>
    </source>
</reference>
<gene>
    <name evidence="3" type="ORF">GLE_0303</name>
</gene>
<dbReference type="KEGG" id="lez:GLE_0303"/>
<name>A0A0S2DB94_LYSEN</name>
<feature type="compositionally biased region" description="Pro residues" evidence="1">
    <location>
        <begin position="12"/>
        <end position="21"/>
    </location>
</feature>
<dbReference type="Proteomes" id="UP000061569">
    <property type="component" value="Chromosome"/>
</dbReference>
<protein>
    <recommendedName>
        <fullName evidence="2">Type VII secretion system protein EssD-like domain-containing protein</fullName>
    </recommendedName>
</protein>
<dbReference type="Pfam" id="PF13930">
    <property type="entry name" value="Endonuclea_NS_2"/>
    <property type="match status" value="1"/>
</dbReference>
<dbReference type="AlphaFoldDB" id="A0A0S2DB94"/>
<proteinExistence type="predicted"/>
<sequence length="316" mass="34048">MSDPIHAGLPARPAPLPPPAALPQALRDAPAPLARAQVDALDRDGVQALGDEVAALPLAERESLANELAGKLDAPQLRKLEPAFGRDTIAEAVERRGGPELREAYAALPREDGPVARFVDGIQRALGLSADDAPVDRADPGQTREVSASVTNPDGGEINDATWTVDDQGRPLHAEGTLRTVFSEIDRSDAETAAQRTAADRGIDGDQGGHLLGHRFVTDQGLKNLFPQNGNFNMGAYKTLENEWAAWIDKGMDVRVSIDLSPREADRPDRVRISYEVLDPADGHRVYDQRVSFDNRAGQSYDRIDTGEMDGLIAAS</sequence>
<feature type="region of interest" description="Disordered" evidence="1">
    <location>
        <begin position="1"/>
        <end position="24"/>
    </location>
</feature>
<evidence type="ECO:0000259" key="2">
    <source>
        <dbReference type="Pfam" id="PF13930"/>
    </source>
</evidence>
<dbReference type="STRING" id="69.GLE_0303"/>
<dbReference type="EMBL" id="CP013140">
    <property type="protein sequence ID" value="ALN55661.1"/>
    <property type="molecule type" value="Genomic_DNA"/>
</dbReference>
<evidence type="ECO:0000313" key="3">
    <source>
        <dbReference type="EMBL" id="ALN55661.1"/>
    </source>
</evidence>
<accession>A0A0S2DB94</accession>
<feature type="region of interest" description="Disordered" evidence="1">
    <location>
        <begin position="132"/>
        <end position="168"/>
    </location>
</feature>
<dbReference type="InterPro" id="IPR044927">
    <property type="entry name" value="Endonuclea_NS_2"/>
</dbReference>
<organism evidence="3 4">
    <name type="scientific">Lysobacter enzymogenes</name>
    <dbReference type="NCBI Taxonomy" id="69"/>
    <lineage>
        <taxon>Bacteria</taxon>
        <taxon>Pseudomonadati</taxon>
        <taxon>Pseudomonadota</taxon>
        <taxon>Gammaproteobacteria</taxon>
        <taxon>Lysobacterales</taxon>
        <taxon>Lysobacteraceae</taxon>
        <taxon>Lysobacter</taxon>
    </lineage>
</organism>
<feature type="domain" description="Type VII secretion system protein EssD-like" evidence="2">
    <location>
        <begin position="159"/>
        <end position="275"/>
    </location>
</feature>
<dbReference type="PATRIC" id="fig|69.6.peg.300"/>